<evidence type="ECO:0000256" key="3">
    <source>
        <dbReference type="ARBA" id="ARBA00022840"/>
    </source>
</evidence>
<protein>
    <submittedName>
        <fullName evidence="5">ATPase family associated with various cellular activities (AAA)</fullName>
    </submittedName>
</protein>
<dbReference type="Gene3D" id="3.40.50.300">
    <property type="entry name" value="P-loop containing nucleotide triphosphate hydrolases"/>
    <property type="match status" value="1"/>
</dbReference>
<dbReference type="PROSITE" id="PS00674">
    <property type="entry name" value="AAA"/>
    <property type="match status" value="1"/>
</dbReference>
<dbReference type="InterPro" id="IPR027417">
    <property type="entry name" value="P-loop_NTPase"/>
</dbReference>
<proteinExistence type="inferred from homology"/>
<keyword evidence="2" id="KW-0547">Nucleotide-binding</keyword>
<dbReference type="InterPro" id="IPR003593">
    <property type="entry name" value="AAA+_ATPase"/>
</dbReference>
<dbReference type="InterPro" id="IPR003959">
    <property type="entry name" value="ATPase_AAA_core"/>
</dbReference>
<evidence type="ECO:0000313" key="5">
    <source>
        <dbReference type="EMBL" id="VVU94957.1"/>
    </source>
</evidence>
<accession>A0A5E8CIP8</accession>
<dbReference type="Pfam" id="PF25426">
    <property type="entry name" value="AAA_lid_BCS1"/>
    <property type="match status" value="1"/>
</dbReference>
<dbReference type="AlphaFoldDB" id="A0A5E8CIP8"/>
<dbReference type="SUPFAM" id="SSF52540">
    <property type="entry name" value="P-loop containing nucleoside triphosphate hydrolases"/>
    <property type="match status" value="1"/>
</dbReference>
<dbReference type="GO" id="GO:0005524">
    <property type="term" value="F:ATP binding"/>
    <property type="evidence" value="ECO:0007669"/>
    <property type="project" value="UniProtKB-KW"/>
</dbReference>
<dbReference type="InterPro" id="IPR057495">
    <property type="entry name" value="AAA_lid_BCS1"/>
</dbReference>
<dbReference type="InterPro" id="IPR050747">
    <property type="entry name" value="Mitochondrial_chaperone_BCS1"/>
</dbReference>
<keyword evidence="3" id="KW-0067">ATP-binding</keyword>
<evidence type="ECO:0000256" key="2">
    <source>
        <dbReference type="ARBA" id="ARBA00022741"/>
    </source>
</evidence>
<dbReference type="PANTHER" id="PTHR23070">
    <property type="entry name" value="BCS1 AAA-TYPE ATPASE"/>
    <property type="match status" value="1"/>
</dbReference>
<dbReference type="Pfam" id="PF00004">
    <property type="entry name" value="AAA"/>
    <property type="match status" value="1"/>
</dbReference>
<reference evidence="5" key="1">
    <citation type="submission" date="2019-09" db="EMBL/GenBank/DDBJ databases">
        <authorList>
            <person name="Needham M D."/>
        </authorList>
    </citation>
    <scope>NUCLEOTIDE SEQUENCE</scope>
</reference>
<dbReference type="EMBL" id="CABVLZ010000002">
    <property type="protein sequence ID" value="VVU94957.1"/>
    <property type="molecule type" value="Genomic_DNA"/>
</dbReference>
<dbReference type="InterPro" id="IPR003960">
    <property type="entry name" value="ATPase_AAA_CS"/>
</dbReference>
<gene>
    <name evidence="5" type="ORF">CPAV1605_682</name>
</gene>
<comment type="similarity">
    <text evidence="1">Belongs to the AAA ATPase family. BCS1 subfamily.</text>
</comment>
<evidence type="ECO:0000256" key="1">
    <source>
        <dbReference type="ARBA" id="ARBA00007448"/>
    </source>
</evidence>
<name>A0A5E8CIP8_9ZZZZ</name>
<sequence length="390" mass="45847">MKDKKQFKIDIPYKSQLASIIFFFSPSFNNLGHYISDGFSQNDGEYELEFKIPFGLTKIEYKNDINETENIYFDYQESGTPQGLYFSVEVYQKLSIYVEYEDDTEYEVKKKVLLNFLEEARKFYDKKEDNEIICKILKNGSWATLSKLPKRDLSTIYLNENKKNAIFNDLKNFFEREAEYHSFGIPYKRNYLLEGIPGTGKTSLIFALASHFNMTIYIIHLGPKVDDSMFMAAINNLPNNSILLLEDIDALFVDRKNNDSNKSMVSFSGILNVLDGIGRKNKLITFMTTNYKDRLDSALIRSGRIDYQMHFDYSTEEQIEKMFDKFFPKLKDQWSKFYNKISHLRLTTAILQKFFFDNLNTTDIIKKIPELKNIIDNENNKEKPDTHLYI</sequence>
<organism evidence="5">
    <name type="scientific">seawater metagenome</name>
    <dbReference type="NCBI Taxonomy" id="1561972"/>
    <lineage>
        <taxon>unclassified sequences</taxon>
        <taxon>metagenomes</taxon>
        <taxon>ecological metagenomes</taxon>
    </lineage>
</organism>
<dbReference type="SMART" id="SM00382">
    <property type="entry name" value="AAA"/>
    <property type="match status" value="1"/>
</dbReference>
<evidence type="ECO:0000259" key="4">
    <source>
        <dbReference type="SMART" id="SM00382"/>
    </source>
</evidence>
<dbReference type="GO" id="GO:0016887">
    <property type="term" value="F:ATP hydrolysis activity"/>
    <property type="evidence" value="ECO:0007669"/>
    <property type="project" value="InterPro"/>
</dbReference>
<feature type="domain" description="AAA+ ATPase" evidence="4">
    <location>
        <begin position="187"/>
        <end position="315"/>
    </location>
</feature>